<proteinExistence type="inferred from homology"/>
<gene>
    <name evidence="6" type="ORF">GCM10010151_70150</name>
</gene>
<dbReference type="InterPro" id="IPR001764">
    <property type="entry name" value="Glyco_hydro_3_N"/>
</dbReference>
<comment type="caution">
    <text evidence="6">The sequence shown here is derived from an EMBL/GenBank/DDBJ whole genome shotgun (WGS) entry which is preliminary data.</text>
</comment>
<accession>A0ABP3HI20</accession>
<protein>
    <recommendedName>
        <fullName evidence="5">Glycoside hydrolase family 3 N-terminal domain-containing protein</fullName>
    </recommendedName>
</protein>
<name>A0ABP3HI20_9ACTN</name>
<evidence type="ECO:0000313" key="6">
    <source>
        <dbReference type="EMBL" id="GAA0370186.1"/>
    </source>
</evidence>
<dbReference type="RefSeq" id="WP_252805000.1">
    <property type="nucleotide sequence ID" value="NZ_BAAABM010000069.1"/>
</dbReference>
<evidence type="ECO:0000259" key="5">
    <source>
        <dbReference type="Pfam" id="PF00933"/>
    </source>
</evidence>
<dbReference type="PANTHER" id="PTHR30480">
    <property type="entry name" value="BETA-HEXOSAMINIDASE-RELATED"/>
    <property type="match status" value="1"/>
</dbReference>
<evidence type="ECO:0000256" key="4">
    <source>
        <dbReference type="SAM" id="MobiDB-lite"/>
    </source>
</evidence>
<dbReference type="PANTHER" id="PTHR30480:SF14">
    <property type="entry name" value="HYDROLASE, PUTATIVE (AFU_ORTHOLOGUE AFUA_4G13770)-RELATED"/>
    <property type="match status" value="1"/>
</dbReference>
<feature type="region of interest" description="Disordered" evidence="4">
    <location>
        <begin position="114"/>
        <end position="139"/>
    </location>
</feature>
<reference evidence="7" key="1">
    <citation type="journal article" date="2019" name="Int. J. Syst. Evol. Microbiol.">
        <title>The Global Catalogue of Microorganisms (GCM) 10K type strain sequencing project: providing services to taxonomists for standard genome sequencing and annotation.</title>
        <authorList>
            <consortium name="The Broad Institute Genomics Platform"/>
            <consortium name="The Broad Institute Genome Sequencing Center for Infectious Disease"/>
            <person name="Wu L."/>
            <person name="Ma J."/>
        </authorList>
    </citation>
    <scope>NUCLEOTIDE SEQUENCE [LARGE SCALE GENOMIC DNA]</scope>
    <source>
        <strain evidence="7">JCM 3146</strain>
    </source>
</reference>
<dbReference type="SUPFAM" id="SSF51445">
    <property type="entry name" value="(Trans)glycosidases"/>
    <property type="match status" value="1"/>
</dbReference>
<dbReference type="Gene3D" id="3.20.20.300">
    <property type="entry name" value="Glycoside hydrolase, family 3, N-terminal domain"/>
    <property type="match status" value="1"/>
</dbReference>
<dbReference type="InterPro" id="IPR036962">
    <property type="entry name" value="Glyco_hydro_3_N_sf"/>
</dbReference>
<keyword evidence="3" id="KW-0326">Glycosidase</keyword>
<dbReference type="InterPro" id="IPR050226">
    <property type="entry name" value="NagZ_Beta-hexosaminidase"/>
</dbReference>
<dbReference type="Pfam" id="PF00933">
    <property type="entry name" value="Glyco_hydro_3"/>
    <property type="match status" value="1"/>
</dbReference>
<organism evidence="6 7">
    <name type="scientific">Actinoallomurus spadix</name>
    <dbReference type="NCBI Taxonomy" id="79912"/>
    <lineage>
        <taxon>Bacteria</taxon>
        <taxon>Bacillati</taxon>
        <taxon>Actinomycetota</taxon>
        <taxon>Actinomycetes</taxon>
        <taxon>Streptosporangiales</taxon>
        <taxon>Thermomonosporaceae</taxon>
        <taxon>Actinoallomurus</taxon>
    </lineage>
</organism>
<comment type="similarity">
    <text evidence="1">Belongs to the glycosyl hydrolase 3 family.</text>
</comment>
<feature type="domain" description="Glycoside hydrolase family 3 N-terminal" evidence="5">
    <location>
        <begin position="63"/>
        <end position="364"/>
    </location>
</feature>
<dbReference type="InterPro" id="IPR017853">
    <property type="entry name" value="GH"/>
</dbReference>
<evidence type="ECO:0000256" key="2">
    <source>
        <dbReference type="ARBA" id="ARBA00022801"/>
    </source>
</evidence>
<dbReference type="Proteomes" id="UP001501822">
    <property type="component" value="Unassembled WGS sequence"/>
</dbReference>
<evidence type="ECO:0000256" key="1">
    <source>
        <dbReference type="ARBA" id="ARBA00005336"/>
    </source>
</evidence>
<dbReference type="EMBL" id="BAAABM010000069">
    <property type="protein sequence ID" value="GAA0370186.1"/>
    <property type="molecule type" value="Genomic_DNA"/>
</dbReference>
<sequence length="369" mass="38320">MGYRSLPPTRREAIRAGLTIAALAPVPAAVLRSPAGLTPEQQAGQRVIFSYSGTAVPPALLAQIKAGTTAGVIFFADNVSGLDQIAAVTRRLEAARREGPVTAPLLLMTDQEGGRVRRLPGGPDESQKEIGQAPDPVGAAARAGTEAGRLLAGAGLNVNLAPVLDVHRAEGDFADRLRRSYSTDPAVCGRLGAAFVTAQQRAGVAATVKHFPGLGAAGRDENTDLRPVTLHVSRSALRSVDEPPYVPAIAAGVRLVMPSWAVYPALDPARPAGLSPVVFEDLRGRLGFRGVTVSDAINAGGLEGFGTYPERAVAAARAGMDLILVCSQRVSDGQAVVSGLAEALRTGRLDRRGFDAARARVANLRRGSG</sequence>
<evidence type="ECO:0000313" key="7">
    <source>
        <dbReference type="Proteomes" id="UP001501822"/>
    </source>
</evidence>
<evidence type="ECO:0000256" key="3">
    <source>
        <dbReference type="ARBA" id="ARBA00023295"/>
    </source>
</evidence>
<keyword evidence="2" id="KW-0378">Hydrolase</keyword>
<keyword evidence="7" id="KW-1185">Reference proteome</keyword>